<sequence>MVAVRLSHEVKAVKSDVVIELDSTNATQSRKRASLVGWTYGIFIVDLLVFAHDQRARRCDKLAPNFLDIIKLASTMLWLKSLICHHLPCPTDIRGCAPSVVSINTSQGLHRKTT</sequence>
<keyword evidence="1" id="KW-0812">Transmembrane</keyword>
<dbReference type="HOGENOM" id="CLU_2119103_0_0_5"/>
<evidence type="ECO:0000313" key="3">
    <source>
        <dbReference type="Proteomes" id="UP000027180"/>
    </source>
</evidence>
<accession>A0A060I3B1</accession>
<dbReference type="AlphaFoldDB" id="A0A060I3B1"/>
<evidence type="ECO:0000256" key="1">
    <source>
        <dbReference type="SAM" id="Phobius"/>
    </source>
</evidence>
<dbReference type="Proteomes" id="UP000027180">
    <property type="component" value="Chromosome"/>
</dbReference>
<organism evidence="2 3">
    <name type="scientific">Rhizobium etli bv. mimosae str. IE4771</name>
    <dbReference type="NCBI Taxonomy" id="1432050"/>
    <lineage>
        <taxon>Bacteria</taxon>
        <taxon>Pseudomonadati</taxon>
        <taxon>Pseudomonadota</taxon>
        <taxon>Alphaproteobacteria</taxon>
        <taxon>Hyphomicrobiales</taxon>
        <taxon>Rhizobiaceae</taxon>
        <taxon>Rhizobium/Agrobacterium group</taxon>
        <taxon>Rhizobium</taxon>
    </lineage>
</organism>
<protein>
    <submittedName>
        <fullName evidence="2">Uncharacterized protein</fullName>
    </submittedName>
</protein>
<dbReference type="EMBL" id="CP006986">
    <property type="protein sequence ID" value="AIC25971.1"/>
    <property type="molecule type" value="Genomic_DNA"/>
</dbReference>
<proteinExistence type="predicted"/>
<dbReference type="OrthoDB" id="9798237at2"/>
<reference evidence="2 3" key="1">
    <citation type="submission" date="2013-12" db="EMBL/GenBank/DDBJ databases">
        <title>Complete genome sequence of Rhizobium etli bv. mimosae IE4771.</title>
        <authorList>
            <person name="Bustos P."/>
            <person name="Santamaria R.I."/>
            <person name="Lozano L."/>
            <person name="Ormeno-Orrillo E."/>
            <person name="Rogel M.A."/>
            <person name="Romero D."/>
            <person name="Cevallos M.A."/>
            <person name="Martinez-Romero E."/>
            <person name="Gonzalez V."/>
        </authorList>
    </citation>
    <scope>NUCLEOTIDE SEQUENCE [LARGE SCALE GENOMIC DNA]</scope>
    <source>
        <strain evidence="2 3">IE4771</strain>
    </source>
</reference>
<evidence type="ECO:0000313" key="2">
    <source>
        <dbReference type="EMBL" id="AIC25971.1"/>
    </source>
</evidence>
<feature type="transmembrane region" description="Helical" evidence="1">
    <location>
        <begin position="33"/>
        <end position="51"/>
    </location>
</feature>
<name>A0A060I3B1_RHIET</name>
<gene>
    <name evidence="2" type="ORF">IE4771_CH00816</name>
</gene>
<keyword evidence="1" id="KW-0472">Membrane</keyword>
<keyword evidence="1" id="KW-1133">Transmembrane helix</keyword>
<dbReference type="KEGG" id="rei:IE4771_CH00816"/>